<feature type="region of interest" description="Disordered" evidence="1">
    <location>
        <begin position="769"/>
        <end position="843"/>
    </location>
</feature>
<feature type="compositionally biased region" description="Polar residues" evidence="1">
    <location>
        <begin position="824"/>
        <end position="842"/>
    </location>
</feature>
<feature type="region of interest" description="Disordered" evidence="1">
    <location>
        <begin position="293"/>
        <end position="348"/>
    </location>
</feature>
<dbReference type="EMBL" id="LFRF01000053">
    <property type="protein sequence ID" value="KND86565.1"/>
    <property type="molecule type" value="Genomic_DNA"/>
</dbReference>
<protein>
    <submittedName>
        <fullName evidence="2">Uncharacterized protein</fullName>
    </submittedName>
</protein>
<evidence type="ECO:0000256" key="1">
    <source>
        <dbReference type="SAM" id="MobiDB-lite"/>
    </source>
</evidence>
<keyword evidence="3" id="KW-1185">Reference proteome</keyword>
<comment type="caution">
    <text evidence="2">The sequence shown here is derived from an EMBL/GenBank/DDBJ whole genome shotgun (WGS) entry which is preliminary data.</text>
</comment>
<feature type="compositionally biased region" description="Polar residues" evidence="1">
    <location>
        <begin position="859"/>
        <end position="878"/>
    </location>
</feature>
<evidence type="ECO:0000313" key="3">
    <source>
        <dbReference type="Proteomes" id="UP000036947"/>
    </source>
</evidence>
<reference evidence="2 3" key="1">
    <citation type="journal article" date="2015" name="BMC Genomics">
        <title>The genome of the truffle-parasite Tolypocladium ophioglossoides and the evolution of antifungal peptaibiotics.</title>
        <authorList>
            <person name="Quandt C.A."/>
            <person name="Bushley K.E."/>
            <person name="Spatafora J.W."/>
        </authorList>
    </citation>
    <scope>NUCLEOTIDE SEQUENCE [LARGE SCALE GENOMIC DNA]</scope>
    <source>
        <strain evidence="2 3">CBS 100239</strain>
    </source>
</reference>
<proteinExistence type="predicted"/>
<feature type="region of interest" description="Disordered" evidence="1">
    <location>
        <begin position="389"/>
        <end position="462"/>
    </location>
</feature>
<feature type="compositionally biased region" description="Polar residues" evidence="1">
    <location>
        <begin position="899"/>
        <end position="925"/>
    </location>
</feature>
<accession>A0A0L0MYL0</accession>
<feature type="compositionally biased region" description="Low complexity" evidence="1">
    <location>
        <begin position="1203"/>
        <end position="1216"/>
    </location>
</feature>
<feature type="compositionally biased region" description="Basic and acidic residues" evidence="1">
    <location>
        <begin position="1175"/>
        <end position="1185"/>
    </location>
</feature>
<feature type="compositionally biased region" description="Low complexity" evidence="1">
    <location>
        <begin position="404"/>
        <end position="427"/>
    </location>
</feature>
<dbReference type="AlphaFoldDB" id="A0A0L0MYL0"/>
<dbReference type="OrthoDB" id="4924986at2759"/>
<name>A0A0L0MYL0_TOLOC</name>
<sequence length="1248" mass="134096">MVATHAPGWCTELPPMKIQPLPASFAPFFPTADEHAMTAEKSSDTIPQDLSWIDFLGAQRAYCRLPAWTRVRTEAHASTRAVRTIMKKIGLPTRYVARTRSLERTASQTAIRTPEQEMKMGQDHKCELPPSKHQRLVSFEPSQEGHETVGRPQSEAEMASVIMRAKVDLANRILAASTDTLAEELELLRKGFKNQVTPAKRRIDREFRLEEDGILGGFRLRSYDLIWPVLTRAAFLGDEQIDVRMASIAEISANLRDMRRDPRCHVALRGLPELSDVADVTEPESTMALMKPPEAPAEATSPMKRQAQPTRPVELRASRLSDTIVKLLPASSPKAEPSPTKSASAPSTPFAEIPAAQKIVTTSPFLRSTASTSYVHVAPAQQISLTRASNGPKVFRAPSHDDSSSSSLQSIEASSPLQPSPSKLSRPVAPTPSRWNRAESSTPPSKTPCRRGSGLGLVDAIPPSTPQLPALALKGIDANDSAPFDFGPVSPSFNSPSWLGGSVAMPDSHRGSGLKKSSRRKSEPLIRSCYRNQATPPQCLSPQKLSFSNELFLNNNDDATAAATVGPSLRSPHKHLVSGTMYADQRRGLDTPEMSQSPDVTMGGTVTPAISWAKMTGRVPPTVAVQSTPMTNAAADPKNVFNVDMRQNLDIFGGSQAASPMRRASAIDQLAQIAEECCGSQANVVVTQEHGRLFVRFKLPVEYASKFPESQGFDESHFTSTPSAISSSPRNMFRGHYLSANAAVASPSPSPTEPKPGVAAALDETMVSDLAPSPPAQSLSVDETAHPGVDDTCQISAGSADDPTIEEHSTTLCIKKSGRDSLDNESSLSQGTPPKANGQSDSWLKLLRTPTINDLATTELASNETAKNPAQQRMSTPTAHAMDVTPTNAPNLTTSFIPVNQSTPHNGISQPGSARGASQHTQQHAPGSARGLIQQHDYDSPGRAYMREFIKRSKPKGLSATETGSPIGPPAKRQPLGAKSPNAESPQKGKRKAGSERLGARSPLKKRDAPVPKRSRRHGKMIPRVEAGPEMDDPETAQQPGMMTEQGAAQVAEDADGDQDDEEMADVPATRRSSRLRSQGKAVAAPKSSIPTPIKFGGRSGAGCGTALRLTSRTEQQDLTYQTRMNTRKNRANAEYPAQFLARQSSDDMEVDGAAGEADEAGESSNRRKCVGWKDPIESHQDEKPKRGRPPKAKATHGNANVAAKSTTASATAQSRRTAKVAANLGMSVNGTPAKAGRVTRSSTRIQK</sequence>
<dbReference type="Proteomes" id="UP000036947">
    <property type="component" value="Unassembled WGS sequence"/>
</dbReference>
<feature type="compositionally biased region" description="Low complexity" evidence="1">
    <location>
        <begin position="329"/>
        <end position="348"/>
    </location>
</feature>
<evidence type="ECO:0000313" key="2">
    <source>
        <dbReference type="EMBL" id="KND86565.1"/>
    </source>
</evidence>
<feature type="compositionally biased region" description="Acidic residues" evidence="1">
    <location>
        <begin position="1147"/>
        <end position="1162"/>
    </location>
</feature>
<feature type="region of interest" description="Disordered" evidence="1">
    <location>
        <begin position="899"/>
        <end position="935"/>
    </location>
</feature>
<feature type="region of interest" description="Disordered" evidence="1">
    <location>
        <begin position="500"/>
        <end position="525"/>
    </location>
</feature>
<feature type="compositionally biased region" description="Acidic residues" evidence="1">
    <location>
        <begin position="1053"/>
        <end position="1065"/>
    </location>
</feature>
<organism evidence="2 3">
    <name type="scientific">Tolypocladium ophioglossoides (strain CBS 100239)</name>
    <name type="common">Snaketongue truffleclub</name>
    <name type="synonym">Elaphocordyceps ophioglossoides</name>
    <dbReference type="NCBI Taxonomy" id="1163406"/>
    <lineage>
        <taxon>Eukaryota</taxon>
        <taxon>Fungi</taxon>
        <taxon>Dikarya</taxon>
        <taxon>Ascomycota</taxon>
        <taxon>Pezizomycotina</taxon>
        <taxon>Sordariomycetes</taxon>
        <taxon>Hypocreomycetidae</taxon>
        <taxon>Hypocreales</taxon>
        <taxon>Ophiocordycipitaceae</taxon>
        <taxon>Tolypocladium</taxon>
    </lineage>
</organism>
<feature type="region of interest" description="Disordered" evidence="1">
    <location>
        <begin position="952"/>
        <end position="1111"/>
    </location>
</feature>
<feature type="region of interest" description="Disordered" evidence="1">
    <location>
        <begin position="859"/>
        <end position="879"/>
    </location>
</feature>
<feature type="compositionally biased region" description="Basic and acidic residues" evidence="1">
    <location>
        <begin position="993"/>
        <end position="1011"/>
    </location>
</feature>
<gene>
    <name evidence="2" type="ORF">TOPH_08807</name>
</gene>
<feature type="region of interest" description="Disordered" evidence="1">
    <location>
        <begin position="1142"/>
        <end position="1248"/>
    </location>
</feature>
<feature type="compositionally biased region" description="Basic residues" evidence="1">
    <location>
        <begin position="1186"/>
        <end position="1195"/>
    </location>
</feature>